<dbReference type="Gene3D" id="3.40.50.150">
    <property type="entry name" value="Vaccinia Virus protein VP39"/>
    <property type="match status" value="1"/>
</dbReference>
<evidence type="ECO:0000256" key="1">
    <source>
        <dbReference type="ARBA" id="ARBA00011900"/>
    </source>
</evidence>
<keyword evidence="2 10" id="KW-0489">Methyltransferase</keyword>
<dbReference type="Pfam" id="PF02384">
    <property type="entry name" value="N6_Mtase"/>
    <property type="match status" value="1"/>
</dbReference>
<dbReference type="Pfam" id="PF12161">
    <property type="entry name" value="HsdM_N"/>
    <property type="match status" value="1"/>
</dbReference>
<keyword evidence="3 10" id="KW-0808">Transferase</keyword>
<dbReference type="PANTHER" id="PTHR42933:SF3">
    <property type="entry name" value="TYPE I RESTRICTION ENZYME MJAVIII METHYLASE SUBUNIT"/>
    <property type="match status" value="1"/>
</dbReference>
<dbReference type="Proteomes" id="UP000475532">
    <property type="component" value="Unassembled WGS sequence"/>
</dbReference>
<dbReference type="PRINTS" id="PR00507">
    <property type="entry name" value="N12N6MTFRASE"/>
</dbReference>
<dbReference type="InterPro" id="IPR003356">
    <property type="entry name" value="DNA_methylase_A-5"/>
</dbReference>
<dbReference type="GO" id="GO:0009307">
    <property type="term" value="P:DNA restriction-modification system"/>
    <property type="evidence" value="ECO:0007669"/>
    <property type="project" value="UniProtKB-KW"/>
</dbReference>
<dbReference type="InterPro" id="IPR022749">
    <property type="entry name" value="D12N6_MeTrfase_N"/>
</dbReference>
<name>A0A6L9QPG0_9ACTN</name>
<dbReference type="SUPFAM" id="SSF53335">
    <property type="entry name" value="S-adenosyl-L-methionine-dependent methyltransferases"/>
    <property type="match status" value="1"/>
</dbReference>
<comment type="catalytic activity">
    <reaction evidence="6">
        <text>a 2'-deoxyadenosine in DNA + S-adenosyl-L-methionine = an N(6)-methyl-2'-deoxyadenosine in DNA + S-adenosyl-L-homocysteine + H(+)</text>
        <dbReference type="Rhea" id="RHEA:15197"/>
        <dbReference type="Rhea" id="RHEA-COMP:12418"/>
        <dbReference type="Rhea" id="RHEA-COMP:12419"/>
        <dbReference type="ChEBI" id="CHEBI:15378"/>
        <dbReference type="ChEBI" id="CHEBI:57856"/>
        <dbReference type="ChEBI" id="CHEBI:59789"/>
        <dbReference type="ChEBI" id="CHEBI:90615"/>
        <dbReference type="ChEBI" id="CHEBI:90616"/>
        <dbReference type="EC" id="2.1.1.72"/>
    </reaction>
</comment>
<gene>
    <name evidence="10" type="ORF">G3I70_33295</name>
</gene>
<evidence type="ECO:0000256" key="5">
    <source>
        <dbReference type="ARBA" id="ARBA00022747"/>
    </source>
</evidence>
<dbReference type="InterPro" id="IPR051537">
    <property type="entry name" value="DNA_Adenine_Mtase"/>
</dbReference>
<dbReference type="GO" id="GO:0009007">
    <property type="term" value="F:site-specific DNA-methyltransferase (adenine-specific) activity"/>
    <property type="evidence" value="ECO:0007669"/>
    <property type="project" value="UniProtKB-EC"/>
</dbReference>
<organism evidence="10 11">
    <name type="scientific">Actinomadura bangladeshensis</name>
    <dbReference type="NCBI Taxonomy" id="453573"/>
    <lineage>
        <taxon>Bacteria</taxon>
        <taxon>Bacillati</taxon>
        <taxon>Actinomycetota</taxon>
        <taxon>Actinomycetes</taxon>
        <taxon>Streptosporangiales</taxon>
        <taxon>Thermomonosporaceae</taxon>
        <taxon>Actinomadura</taxon>
    </lineage>
</organism>
<dbReference type="PANTHER" id="PTHR42933">
    <property type="entry name" value="SLR6095 PROTEIN"/>
    <property type="match status" value="1"/>
</dbReference>
<evidence type="ECO:0000259" key="8">
    <source>
        <dbReference type="Pfam" id="PF02384"/>
    </source>
</evidence>
<protein>
    <recommendedName>
        <fullName evidence="1">site-specific DNA-methyltransferase (adenine-specific)</fullName>
        <ecNumber evidence="1">2.1.1.72</ecNumber>
    </recommendedName>
</protein>
<accession>A0A6L9QPG0</accession>
<evidence type="ECO:0000256" key="2">
    <source>
        <dbReference type="ARBA" id="ARBA00022603"/>
    </source>
</evidence>
<dbReference type="GO" id="GO:0003677">
    <property type="term" value="F:DNA binding"/>
    <property type="evidence" value="ECO:0007669"/>
    <property type="project" value="InterPro"/>
</dbReference>
<dbReference type="GO" id="GO:0008170">
    <property type="term" value="F:N-methyltransferase activity"/>
    <property type="evidence" value="ECO:0007669"/>
    <property type="project" value="InterPro"/>
</dbReference>
<dbReference type="EMBL" id="JAAGLI010000913">
    <property type="protein sequence ID" value="NEA27337.1"/>
    <property type="molecule type" value="Genomic_DNA"/>
</dbReference>
<evidence type="ECO:0000256" key="7">
    <source>
        <dbReference type="SAM" id="MobiDB-lite"/>
    </source>
</evidence>
<evidence type="ECO:0000256" key="4">
    <source>
        <dbReference type="ARBA" id="ARBA00022691"/>
    </source>
</evidence>
<evidence type="ECO:0000259" key="9">
    <source>
        <dbReference type="Pfam" id="PF12161"/>
    </source>
</evidence>
<evidence type="ECO:0000313" key="10">
    <source>
        <dbReference type="EMBL" id="NEA27337.1"/>
    </source>
</evidence>
<dbReference type="AlphaFoldDB" id="A0A6L9QPG0"/>
<feature type="domain" description="DNA methylase adenine-specific" evidence="8">
    <location>
        <begin position="145"/>
        <end position="460"/>
    </location>
</feature>
<dbReference type="GO" id="GO:0032259">
    <property type="term" value="P:methylation"/>
    <property type="evidence" value="ECO:0007669"/>
    <property type="project" value="UniProtKB-KW"/>
</dbReference>
<keyword evidence="5" id="KW-0680">Restriction system</keyword>
<reference evidence="10 11" key="1">
    <citation type="submission" date="2020-01" db="EMBL/GenBank/DDBJ databases">
        <title>Insect and environment-associated Actinomycetes.</title>
        <authorList>
            <person name="Currrie C."/>
            <person name="Chevrette M."/>
            <person name="Carlson C."/>
            <person name="Stubbendieck R."/>
            <person name="Wendt-Pienkowski E."/>
        </authorList>
    </citation>
    <scope>NUCLEOTIDE SEQUENCE [LARGE SCALE GENOMIC DNA]</scope>
    <source>
        <strain evidence="10 11">SID10258</strain>
    </source>
</reference>
<dbReference type="InterPro" id="IPR029063">
    <property type="entry name" value="SAM-dependent_MTases_sf"/>
</dbReference>
<sequence>MADFIWSVADLLRGDYRRSEYGRVVLPFTVLRRLDCVLADTKKDVVTKARLLQGKVKNIEPILQEVAGHSFYNISELDFPGLLADSDNVAANLRSYIAGFSPGTAEVLEHFRFDDQITRLDEAGLLYLVTGRFTEIDLHPDTVDNHQMGYVFEELIRKFSENANDTAGEHFTPREVIRLMVNLLLIPDDEDLTVPGVVRTVFDPACGTGGMLSEAEDHIRRYNKHATVKVYGQELNPEAYGICRADMMLKGQDPGDIKFGNSFSKDQHVDRRGIRGFDYMLANPPFGVEWKKVQKAVEDERDTEGWRGRFGAGTPRINDGSLLFLQHMISKMKPVEQGGSRIAIVFNGSPLFTGAAGSGESEIRRWILEQDWLEAIIALPDQLFYNTGISTYFWILSNRKAPALRDKVILLDGRDYWKKMRKSLGDKRKLVDDAQIKELTEIYRDALTIAADEDHPHHSKVKVFPRHAFGYQRITVERPLRQRFELTEDTFAALAETKQVTKYPAGDALLAALKPLIGTATDHKAEFAMNLTAAYSSAGLKPPANVEKAVWGAVAVSDPEGELQVDRKNNPLPDPDLRDNENVPLTTMHAPDSQLRAEIDEYMKKEVLPHVPDAWVDHSKTKIGFEIPFTRHFYVYKPPRPLEEIDAELKALESEIQTLLGQVTQ</sequence>
<evidence type="ECO:0000256" key="3">
    <source>
        <dbReference type="ARBA" id="ARBA00022679"/>
    </source>
</evidence>
<feature type="compositionally biased region" description="Basic and acidic residues" evidence="7">
    <location>
        <begin position="567"/>
        <end position="581"/>
    </location>
</feature>
<evidence type="ECO:0000313" key="11">
    <source>
        <dbReference type="Proteomes" id="UP000475532"/>
    </source>
</evidence>
<keyword evidence="4" id="KW-0949">S-adenosyl-L-methionine</keyword>
<dbReference type="EC" id="2.1.1.72" evidence="1"/>
<feature type="region of interest" description="Disordered" evidence="7">
    <location>
        <begin position="567"/>
        <end position="586"/>
    </location>
</feature>
<proteinExistence type="predicted"/>
<feature type="domain" description="N6 adenine-specific DNA methyltransferase N-terminal" evidence="9">
    <location>
        <begin position="2"/>
        <end position="130"/>
    </location>
</feature>
<evidence type="ECO:0000256" key="6">
    <source>
        <dbReference type="ARBA" id="ARBA00047942"/>
    </source>
</evidence>
<comment type="caution">
    <text evidence="10">The sequence shown here is derived from an EMBL/GenBank/DDBJ whole genome shotgun (WGS) entry which is preliminary data.</text>
</comment>